<feature type="domain" description="NAD/GMP synthase" evidence="11">
    <location>
        <begin position="29"/>
        <end position="106"/>
    </location>
</feature>
<sequence length="329" mass="35774">MNGLGPDVFALDYAAEAERIAARLRETTARELHKRGLVVAISGGVDSSVCVALAVRALGAQRVLALILPERDSASSSARNAQVLAAHLGVHAETVDIAPTLAAIGCYAARDEAVRRVLPGYREDWRMKIAIAGGSEGAINHFRLIAESPDGARHACDLPLAEYLQIVAATNFKQRVRKTLEYYHADRLNYAVVGTPNRLEYDQGFFVKNGDGSADIKPIAHLYKTQVYGLAAHLGLPECVATAPPTTDTYSLAQGQDEFYFALPWPQMDLALWALEHERPAAELAAALDVSEGAAEAIYTDIRNKRRSTRYLHLPPLLLSEEAPAEPPR</sequence>
<evidence type="ECO:0000256" key="4">
    <source>
        <dbReference type="ARBA" id="ARBA00022741"/>
    </source>
</evidence>
<evidence type="ECO:0000256" key="8">
    <source>
        <dbReference type="HAMAP-Rule" id="MF_00193"/>
    </source>
</evidence>
<organism evidence="12 13">
    <name type="scientific">Dyella agri</name>
    <dbReference type="NCBI Taxonomy" id="1926869"/>
    <lineage>
        <taxon>Bacteria</taxon>
        <taxon>Pseudomonadati</taxon>
        <taxon>Pseudomonadota</taxon>
        <taxon>Gammaproteobacteria</taxon>
        <taxon>Lysobacterales</taxon>
        <taxon>Rhodanobacteraceae</taxon>
        <taxon>Dyella</taxon>
    </lineage>
</organism>
<feature type="binding site" evidence="8">
    <location>
        <position position="215"/>
    </location>
    <ligand>
        <name>deamido-NAD(+)</name>
        <dbReference type="ChEBI" id="CHEBI:58437"/>
        <note>ligand shared between two neighboring subunits</note>
    </ligand>
</feature>
<evidence type="ECO:0000259" key="11">
    <source>
        <dbReference type="Pfam" id="PF02540"/>
    </source>
</evidence>
<comment type="function">
    <text evidence="8">Catalyzes the ATP-dependent amidation of deamido-NAD to form NAD. Uses ammonia as a nitrogen source.</text>
</comment>
<comment type="similarity">
    <text evidence="1 8 9">Belongs to the NAD synthetase family.</text>
</comment>
<evidence type="ECO:0000313" key="13">
    <source>
        <dbReference type="Proteomes" id="UP001620397"/>
    </source>
</evidence>
<comment type="caution">
    <text evidence="8">Lacks conserved residue(s) required for the propagation of feature annotation.</text>
</comment>
<feature type="binding site" evidence="8">
    <location>
        <begin position="40"/>
        <end position="47"/>
    </location>
    <ligand>
        <name>ATP</name>
        <dbReference type="ChEBI" id="CHEBI:30616"/>
    </ligand>
</feature>
<keyword evidence="5 8" id="KW-0067">ATP-binding</keyword>
<dbReference type="NCBIfam" id="NF002048">
    <property type="entry name" value="PRK00876.1"/>
    <property type="match status" value="1"/>
</dbReference>
<evidence type="ECO:0000256" key="10">
    <source>
        <dbReference type="RuleBase" id="RU003812"/>
    </source>
</evidence>
<evidence type="ECO:0000256" key="7">
    <source>
        <dbReference type="ARBA" id="ARBA00023027"/>
    </source>
</evidence>
<dbReference type="NCBIfam" id="TIGR00552">
    <property type="entry name" value="nadE"/>
    <property type="match status" value="1"/>
</dbReference>
<dbReference type="Gene3D" id="3.40.50.620">
    <property type="entry name" value="HUPs"/>
    <property type="match status" value="1"/>
</dbReference>
<dbReference type="GO" id="GO:0008795">
    <property type="term" value="F:NAD+ synthase activity"/>
    <property type="evidence" value="ECO:0007669"/>
    <property type="project" value="UniProtKB-EC"/>
</dbReference>
<dbReference type="CDD" id="cd00553">
    <property type="entry name" value="NAD_synthase"/>
    <property type="match status" value="1"/>
</dbReference>
<dbReference type="PANTHER" id="PTHR23090">
    <property type="entry name" value="NH 3 /GLUTAMINE-DEPENDENT NAD + SYNTHETASE"/>
    <property type="match status" value="1"/>
</dbReference>
<keyword evidence="2 8" id="KW-0436">Ligase</keyword>
<accession>A0ABW8KES2</accession>
<comment type="caution">
    <text evidence="12">The sequence shown here is derived from an EMBL/GenBank/DDBJ whole genome shotgun (WGS) entry which is preliminary data.</text>
</comment>
<proteinExistence type="inferred from homology"/>
<keyword evidence="6 8" id="KW-0460">Magnesium</keyword>
<dbReference type="InterPro" id="IPR022310">
    <property type="entry name" value="NAD/GMP_synthase"/>
</dbReference>
<evidence type="ECO:0000256" key="5">
    <source>
        <dbReference type="ARBA" id="ARBA00022840"/>
    </source>
</evidence>
<comment type="catalytic activity">
    <reaction evidence="8 10">
        <text>deamido-NAD(+) + NH4(+) + ATP = AMP + diphosphate + NAD(+) + H(+)</text>
        <dbReference type="Rhea" id="RHEA:21188"/>
        <dbReference type="ChEBI" id="CHEBI:15378"/>
        <dbReference type="ChEBI" id="CHEBI:28938"/>
        <dbReference type="ChEBI" id="CHEBI:30616"/>
        <dbReference type="ChEBI" id="CHEBI:33019"/>
        <dbReference type="ChEBI" id="CHEBI:57540"/>
        <dbReference type="ChEBI" id="CHEBI:58437"/>
        <dbReference type="ChEBI" id="CHEBI:456215"/>
        <dbReference type="EC" id="6.3.1.5"/>
    </reaction>
</comment>
<dbReference type="EC" id="6.3.1.5" evidence="8 10"/>
<keyword evidence="3 8" id="KW-0479">Metal-binding</keyword>
<feature type="binding site" evidence="8">
    <location>
        <position position="246"/>
    </location>
    <ligand>
        <name>ATP</name>
        <dbReference type="ChEBI" id="CHEBI:30616"/>
    </ligand>
</feature>
<dbReference type="EMBL" id="JADIKL010000003">
    <property type="protein sequence ID" value="MFK2930635.1"/>
    <property type="molecule type" value="Genomic_DNA"/>
</dbReference>
<feature type="binding site" description="in other chain" evidence="8">
    <location>
        <position position="175"/>
    </location>
    <ligand>
        <name>deamido-NAD(+)</name>
        <dbReference type="ChEBI" id="CHEBI:58437"/>
        <note>ligand shared between two neighboring subunits</note>
    </ligand>
</feature>
<name>A0ABW8KES2_9GAMM</name>
<evidence type="ECO:0000256" key="3">
    <source>
        <dbReference type="ARBA" id="ARBA00022723"/>
    </source>
</evidence>
<feature type="binding site" evidence="8">
    <location>
        <position position="46"/>
    </location>
    <ligand>
        <name>Mg(2+)</name>
        <dbReference type="ChEBI" id="CHEBI:18420"/>
    </ligand>
</feature>
<dbReference type="InterPro" id="IPR022926">
    <property type="entry name" value="NH(3)-dep_NAD(+)_synth"/>
</dbReference>
<dbReference type="Pfam" id="PF02540">
    <property type="entry name" value="NAD_synthase"/>
    <property type="match status" value="2"/>
</dbReference>
<dbReference type="Proteomes" id="UP001620397">
    <property type="component" value="Unassembled WGS sequence"/>
</dbReference>
<evidence type="ECO:0000256" key="2">
    <source>
        <dbReference type="ARBA" id="ARBA00022598"/>
    </source>
</evidence>
<dbReference type="SUPFAM" id="SSF52402">
    <property type="entry name" value="Adenine nucleotide alpha hydrolases-like"/>
    <property type="match status" value="1"/>
</dbReference>
<dbReference type="InterPro" id="IPR003694">
    <property type="entry name" value="NAD_synthase"/>
</dbReference>
<feature type="binding site" evidence="8">
    <location>
        <position position="224"/>
    </location>
    <ligand>
        <name>ATP</name>
        <dbReference type="ChEBI" id="CHEBI:30616"/>
    </ligand>
</feature>
<dbReference type="PANTHER" id="PTHR23090:SF9">
    <property type="entry name" value="GLUTAMINE-DEPENDENT NAD(+) SYNTHETASE"/>
    <property type="match status" value="1"/>
</dbReference>
<dbReference type="RefSeq" id="WP_404537720.1">
    <property type="nucleotide sequence ID" value="NZ_JADIKL010000003.1"/>
</dbReference>
<dbReference type="InterPro" id="IPR014729">
    <property type="entry name" value="Rossmann-like_a/b/a_fold"/>
</dbReference>
<evidence type="ECO:0000256" key="9">
    <source>
        <dbReference type="RuleBase" id="RU003811"/>
    </source>
</evidence>
<feature type="domain" description="NAD/GMP synthase" evidence="11">
    <location>
        <begin position="166"/>
        <end position="303"/>
    </location>
</feature>
<gene>
    <name evidence="8 12" type="primary">nadE</name>
    <name evidence="12" type="ORF">ISP14_07505</name>
</gene>
<evidence type="ECO:0000256" key="6">
    <source>
        <dbReference type="ARBA" id="ARBA00022842"/>
    </source>
</evidence>
<keyword evidence="7 8" id="KW-0520">NAD</keyword>
<reference evidence="12 13" key="1">
    <citation type="submission" date="2020-10" db="EMBL/GenBank/DDBJ databases">
        <title>Phylogeny of dyella-like bacteria.</title>
        <authorList>
            <person name="Fu J."/>
        </authorList>
    </citation>
    <scope>NUCLEOTIDE SEQUENCE [LARGE SCALE GENOMIC DNA]</scope>
    <source>
        <strain evidence="12 13">DKC-1</strain>
    </source>
</reference>
<feature type="binding site" evidence="8">
    <location>
        <position position="195"/>
    </location>
    <ligand>
        <name>ATP</name>
        <dbReference type="ChEBI" id="CHEBI:30616"/>
    </ligand>
</feature>
<feature type="binding site" evidence="8">
    <location>
        <position position="200"/>
    </location>
    <ligand>
        <name>Mg(2+)</name>
        <dbReference type="ChEBI" id="CHEBI:18420"/>
    </ligand>
</feature>
<evidence type="ECO:0000256" key="1">
    <source>
        <dbReference type="ARBA" id="ARBA00005859"/>
    </source>
</evidence>
<feature type="binding site" description="in other chain" evidence="8">
    <location>
        <position position="208"/>
    </location>
    <ligand>
        <name>deamido-NAD(+)</name>
        <dbReference type="ChEBI" id="CHEBI:58437"/>
        <note>ligand shared between two neighboring subunits</note>
    </ligand>
</feature>
<comment type="pathway">
    <text evidence="8">Cofactor biosynthesis; NAD(+) biosynthesis; NAD(+) from deamido-NAD(+) (ammonia route): step 1/1.</text>
</comment>
<keyword evidence="4 8" id="KW-0547">Nucleotide-binding</keyword>
<protein>
    <recommendedName>
        <fullName evidence="8 10">NH(3)-dependent NAD(+) synthetase</fullName>
        <ecNumber evidence="8 10">6.3.1.5</ecNumber>
    </recommendedName>
</protein>
<keyword evidence="13" id="KW-1185">Reference proteome</keyword>
<dbReference type="HAMAP" id="MF_00193">
    <property type="entry name" value="NadE_ammonia_dep"/>
    <property type="match status" value="1"/>
</dbReference>
<comment type="subunit">
    <text evidence="8">Homodimer.</text>
</comment>
<evidence type="ECO:0000313" key="12">
    <source>
        <dbReference type="EMBL" id="MFK2930635.1"/>
    </source>
</evidence>